<evidence type="ECO:0000256" key="1">
    <source>
        <dbReference type="ARBA" id="ARBA00018672"/>
    </source>
</evidence>
<dbReference type="Proteomes" id="UP000437824">
    <property type="component" value="Unassembled WGS sequence"/>
</dbReference>
<evidence type="ECO:0000313" key="7">
    <source>
        <dbReference type="EMBL" id="MTD61637.1"/>
    </source>
</evidence>
<accession>A0A844GN21</accession>
<dbReference type="InterPro" id="IPR001789">
    <property type="entry name" value="Sig_transdc_resp-reg_receiver"/>
</dbReference>
<dbReference type="Gene3D" id="3.40.50.2300">
    <property type="match status" value="1"/>
</dbReference>
<protein>
    <recommendedName>
        <fullName evidence="1">Stage 0 sporulation protein A homolog</fullName>
    </recommendedName>
</protein>
<evidence type="ECO:0000313" key="8">
    <source>
        <dbReference type="Proteomes" id="UP000437824"/>
    </source>
</evidence>
<dbReference type="InterPro" id="IPR011006">
    <property type="entry name" value="CheY-like_superfamily"/>
</dbReference>
<dbReference type="PANTHER" id="PTHR45339:SF1">
    <property type="entry name" value="HYBRID SIGNAL TRANSDUCTION HISTIDINE KINASE J"/>
    <property type="match status" value="1"/>
</dbReference>
<comment type="caution">
    <text evidence="7">The sequence shown here is derived from an EMBL/GenBank/DDBJ whole genome shotgun (WGS) entry which is preliminary data.</text>
</comment>
<keyword evidence="3" id="KW-0902">Two-component regulatory system</keyword>
<evidence type="ECO:0000256" key="4">
    <source>
        <dbReference type="ARBA" id="ARBA00024867"/>
    </source>
</evidence>
<dbReference type="AlphaFoldDB" id="A0A844GN21"/>
<comment type="function">
    <text evidence="4">May play the central regulatory role in sporulation. It may be an element of the effector pathway responsible for the activation of sporulation genes in response to nutritional stress. Spo0A may act in concert with spo0H (a sigma factor) to control the expression of some genes that are critical to the sporulation process.</text>
</comment>
<keyword evidence="2" id="KW-0597">Phosphoprotein</keyword>
<evidence type="ECO:0000259" key="6">
    <source>
        <dbReference type="PROSITE" id="PS50110"/>
    </source>
</evidence>
<evidence type="ECO:0000256" key="2">
    <source>
        <dbReference type="ARBA" id="ARBA00022553"/>
    </source>
</evidence>
<feature type="domain" description="Response regulatory" evidence="6">
    <location>
        <begin position="1"/>
        <end position="55"/>
    </location>
</feature>
<dbReference type="PROSITE" id="PS50110">
    <property type="entry name" value="RESPONSE_REGULATORY"/>
    <property type="match status" value="1"/>
</dbReference>
<comment type="caution">
    <text evidence="5">Lacks conserved residue(s) required for the propagation of feature annotation.</text>
</comment>
<gene>
    <name evidence="7" type="ORF">GKZ57_10275</name>
</gene>
<evidence type="ECO:0000256" key="5">
    <source>
        <dbReference type="PROSITE-ProRule" id="PRU00169"/>
    </source>
</evidence>
<evidence type="ECO:0000256" key="3">
    <source>
        <dbReference type="ARBA" id="ARBA00023012"/>
    </source>
</evidence>
<reference evidence="7 8" key="1">
    <citation type="submission" date="2019-11" db="EMBL/GenBank/DDBJ databases">
        <title>Draft genome sequence of Blautia luti DSM 14534T, isolated from human stool.</title>
        <authorList>
            <person name="Ortiz R."/>
            <person name="Melis-Arcos F."/>
            <person name="Covarrubias P."/>
            <person name="Cardenas J.P."/>
            <person name="Perez-Donoso J."/>
            <person name="Almonacid D."/>
        </authorList>
    </citation>
    <scope>NUCLEOTIDE SEQUENCE [LARGE SCALE GENOMIC DNA]</scope>
    <source>
        <strain evidence="7 8">DSM 14534</strain>
    </source>
</reference>
<name>A0A844GN21_9FIRM</name>
<organism evidence="7 8">
    <name type="scientific">Blautia luti DSM 14534 = JCM 17040</name>
    <dbReference type="NCBI Taxonomy" id="649762"/>
    <lineage>
        <taxon>Bacteria</taxon>
        <taxon>Bacillati</taxon>
        <taxon>Bacillota</taxon>
        <taxon>Clostridia</taxon>
        <taxon>Lachnospirales</taxon>
        <taxon>Lachnospiraceae</taxon>
        <taxon>Blautia</taxon>
    </lineage>
</organism>
<dbReference type="PANTHER" id="PTHR45339">
    <property type="entry name" value="HYBRID SIGNAL TRANSDUCTION HISTIDINE KINASE J"/>
    <property type="match status" value="1"/>
</dbReference>
<sequence>MRSLERPDAKKIPVFAMTANAFIEDKQRSKEVGMNEHLSKPLDEKTLLDMIWKYMSERRNFRGC</sequence>
<dbReference type="EMBL" id="WMBC01000007">
    <property type="protein sequence ID" value="MTD61637.1"/>
    <property type="molecule type" value="Genomic_DNA"/>
</dbReference>
<proteinExistence type="predicted"/>
<dbReference type="GO" id="GO:0000160">
    <property type="term" value="P:phosphorelay signal transduction system"/>
    <property type="evidence" value="ECO:0007669"/>
    <property type="project" value="UniProtKB-KW"/>
</dbReference>
<dbReference type="SUPFAM" id="SSF52172">
    <property type="entry name" value="CheY-like"/>
    <property type="match status" value="1"/>
</dbReference>